<feature type="compositionally biased region" description="Basic and acidic residues" evidence="2">
    <location>
        <begin position="156"/>
        <end position="166"/>
    </location>
</feature>
<accession>A0A8H5EYU1</accession>
<comment type="caution">
    <text evidence="3">The sequence shown here is derived from an EMBL/GenBank/DDBJ whole genome shotgun (WGS) entry which is preliminary data.</text>
</comment>
<keyword evidence="1" id="KW-0175">Coiled coil</keyword>
<sequence length="882" mass="97752">MSLSSPFAMLSMLSRRRTAAKPPPPPTPPAASASQSTTSLALADSEFSDTASISSRKSTKKKKRSPSSLLSSLSRRPSVASVVHVTAGGTTSTPSGLSASMAIPLSPIADETNEIPSAATAPAIATPLTDEPESSEPQDHQELKARESSDSFSVVRHSESDEEAKPRASAIGYDAPKNEPVHVEPEHEGDWTDVLAAFPSPPPGGPASISPPESPSAPKAASEEPRSSLSFNDAEQVSTVTSSHPVVDSKTEERDKAVKELEDLRTLYGEKELEAHRQQVTLEVEKEDLEARLSTEVQNTLRVTQELKDLQSRLAERELENGDMRRELADLKTKEAGLTKEAREIRAEWAALKTDMSTLKSAWEEERVQMDRQLIVERELGEAMLAEGIAAFKQKWETERAQLMEERKAEKEIVEATVRQMKAEWEDERSRLVGEKEELTEQLEETRVAVEEERQQFRQRTLDTFRSERQRLLQTITGLETDVDAARSELISLNEKVVGRERRAALLAAEVQRLKKDQDTIRADNDTRIQALIQELHEAKNVNSNLRAALDNAPNEDEGTISILRSQLAKALQSENDRRDRVYADQLQRQPSDIRFSRQSQGRRSSQGSIEPVDAAVNVLDALNSEIFQAAASLADSIEAETKIVSRLEDLDALVERLSPMLSKDLVASLRSAYTEPSDVPNPLLLQVAFQACMAHCCNRFITSWYPLHWDYAGFLNILHGRLVEAGTTQLAESWRSTTKALLRLTSESHPQMTSYLRDNIIDVLAVVGRSTSSAETAALLNRFEEKFSVIARLAIRMHILFSDTPSNLETFVAQPGAPFERTTMEDTYADDDEDSDSTDLFNASLKQVICTADIGLQKVSAEDPVLMKPKVVLAAILSQEW</sequence>
<feature type="compositionally biased region" description="Low complexity" evidence="2">
    <location>
        <begin position="115"/>
        <end position="127"/>
    </location>
</feature>
<organism evidence="3 4">
    <name type="scientific">Ephemerocybe angulata</name>
    <dbReference type="NCBI Taxonomy" id="980116"/>
    <lineage>
        <taxon>Eukaryota</taxon>
        <taxon>Fungi</taxon>
        <taxon>Dikarya</taxon>
        <taxon>Basidiomycota</taxon>
        <taxon>Agaricomycotina</taxon>
        <taxon>Agaricomycetes</taxon>
        <taxon>Agaricomycetidae</taxon>
        <taxon>Agaricales</taxon>
        <taxon>Agaricineae</taxon>
        <taxon>Psathyrellaceae</taxon>
        <taxon>Ephemerocybe</taxon>
    </lineage>
</organism>
<gene>
    <name evidence="3" type="ORF">D9611_003562</name>
</gene>
<feature type="compositionally biased region" description="Polar residues" evidence="2">
    <location>
        <begin position="229"/>
        <end position="244"/>
    </location>
</feature>
<keyword evidence="4" id="KW-1185">Reference proteome</keyword>
<feature type="compositionally biased region" description="Low complexity" evidence="2">
    <location>
        <begin position="206"/>
        <end position="220"/>
    </location>
</feature>
<feature type="coiled-coil region" evidence="1">
    <location>
        <begin position="307"/>
        <end position="348"/>
    </location>
</feature>
<evidence type="ECO:0000256" key="1">
    <source>
        <dbReference type="SAM" id="Coils"/>
    </source>
</evidence>
<dbReference type="AlphaFoldDB" id="A0A8H5EYU1"/>
<feature type="region of interest" description="Disordered" evidence="2">
    <location>
        <begin position="12"/>
        <end position="255"/>
    </location>
</feature>
<evidence type="ECO:0000313" key="3">
    <source>
        <dbReference type="EMBL" id="KAF5317053.1"/>
    </source>
</evidence>
<proteinExistence type="predicted"/>
<feature type="compositionally biased region" description="Low complexity" evidence="2">
    <location>
        <begin position="30"/>
        <end position="43"/>
    </location>
</feature>
<dbReference type="EMBL" id="JAACJK010000219">
    <property type="protein sequence ID" value="KAF5317053.1"/>
    <property type="molecule type" value="Genomic_DNA"/>
</dbReference>
<evidence type="ECO:0000313" key="4">
    <source>
        <dbReference type="Proteomes" id="UP000541558"/>
    </source>
</evidence>
<reference evidence="3 4" key="1">
    <citation type="journal article" date="2020" name="ISME J.">
        <title>Uncovering the hidden diversity of litter-decomposition mechanisms in mushroom-forming fungi.</title>
        <authorList>
            <person name="Floudas D."/>
            <person name="Bentzer J."/>
            <person name="Ahren D."/>
            <person name="Johansson T."/>
            <person name="Persson P."/>
            <person name="Tunlid A."/>
        </authorList>
    </citation>
    <scope>NUCLEOTIDE SEQUENCE [LARGE SCALE GENOMIC DNA]</scope>
    <source>
        <strain evidence="3 4">CBS 175.51</strain>
    </source>
</reference>
<evidence type="ECO:0000256" key="2">
    <source>
        <dbReference type="SAM" id="MobiDB-lite"/>
    </source>
</evidence>
<feature type="compositionally biased region" description="Polar residues" evidence="2">
    <location>
        <begin position="88"/>
        <end position="98"/>
    </location>
</feature>
<dbReference type="OrthoDB" id="3147752at2759"/>
<feature type="compositionally biased region" description="Basic and acidic residues" evidence="2">
    <location>
        <begin position="137"/>
        <end position="149"/>
    </location>
</feature>
<feature type="compositionally biased region" description="Basic and acidic residues" evidence="2">
    <location>
        <begin position="176"/>
        <end position="190"/>
    </location>
</feature>
<name>A0A8H5EYU1_9AGAR</name>
<feature type="coiled-coil region" evidence="1">
    <location>
        <begin position="393"/>
        <end position="496"/>
    </location>
</feature>
<protein>
    <submittedName>
        <fullName evidence="3">Uncharacterized protein</fullName>
    </submittedName>
</protein>
<dbReference type="Proteomes" id="UP000541558">
    <property type="component" value="Unassembled WGS sequence"/>
</dbReference>
<feature type="compositionally biased region" description="Low complexity" evidence="2">
    <location>
        <begin position="66"/>
        <end position="78"/>
    </location>
</feature>